<evidence type="ECO:0000259" key="2">
    <source>
        <dbReference type="Pfam" id="PF08994"/>
    </source>
</evidence>
<dbReference type="InterPro" id="IPR008944">
    <property type="entry name" value="Phage_T4_Gp59"/>
</dbReference>
<reference evidence="3" key="1">
    <citation type="submission" date="2018-05" db="EMBL/GenBank/DDBJ databases">
        <authorList>
            <person name="Lanie J.A."/>
            <person name="Ng W.-L."/>
            <person name="Kazmierczak K.M."/>
            <person name="Andrzejewski T.M."/>
            <person name="Davidsen T.M."/>
            <person name="Wayne K.J."/>
            <person name="Tettelin H."/>
            <person name="Glass J.I."/>
            <person name="Rusch D."/>
            <person name="Podicherti R."/>
            <person name="Tsui H.-C.T."/>
            <person name="Winkler M.E."/>
        </authorList>
    </citation>
    <scope>NUCLEOTIDE SEQUENCE</scope>
</reference>
<proteinExistence type="inferred from homology"/>
<dbReference type="InterPro" id="IPR023197">
    <property type="entry name" value="Phage_T4_Gp59_dom_sf"/>
</dbReference>
<dbReference type="HAMAP" id="MF_04156">
    <property type="entry name" value="HELIC_LOADER_T4"/>
    <property type="match status" value="1"/>
</dbReference>
<dbReference type="Pfam" id="PF08993">
    <property type="entry name" value="T4_Gp59_N"/>
    <property type="match status" value="1"/>
</dbReference>
<accession>A0A382E744</accession>
<organism evidence="3">
    <name type="scientific">marine metagenome</name>
    <dbReference type="NCBI Taxonomy" id="408172"/>
    <lineage>
        <taxon>unclassified sequences</taxon>
        <taxon>metagenomes</taxon>
        <taxon>ecological metagenomes</taxon>
    </lineage>
</organism>
<name>A0A382E744_9ZZZZ</name>
<evidence type="ECO:0000313" key="3">
    <source>
        <dbReference type="EMBL" id="SVB45803.1"/>
    </source>
</evidence>
<feature type="domain" description="Bacteriophage T4 Gp59 helicase assembly protein N-terminal" evidence="1">
    <location>
        <begin position="1"/>
        <end position="83"/>
    </location>
</feature>
<dbReference type="Gene3D" id="1.10.220.50">
    <property type="entry name" value="Bacteriophage T4, Gp59, helicase assembly protein, C-terminal domain"/>
    <property type="match status" value="1"/>
</dbReference>
<dbReference type="SUPFAM" id="SSF48493">
    <property type="entry name" value="gene 59 helicase assembly protein"/>
    <property type="match status" value="1"/>
</dbReference>
<dbReference type="InterPro" id="IPR037082">
    <property type="entry name" value="Phage_T4_Gp59_C_sf"/>
</dbReference>
<dbReference type="InterPro" id="IPR015086">
    <property type="entry name" value="Phage_T4_Gp59_C"/>
</dbReference>
<feature type="domain" description="Bacteriophage T4 Gp59 helicase assembly protein C-terminal" evidence="2">
    <location>
        <begin position="97"/>
        <end position="177"/>
    </location>
</feature>
<dbReference type="EMBL" id="UINC01042751">
    <property type="protein sequence ID" value="SVB45803.1"/>
    <property type="molecule type" value="Genomic_DNA"/>
</dbReference>
<sequence length="182" mass="22094">MYCAMKAHFGAGKYDYVKYDGQTKVSRDSFWKRKDRYFFTKIAKKHENPKDYFIANFIKDRSGYIANFSDENYESWKLKRQGFFDMFAVEMHPFINNFDPLFEIKDHNHPLLLKEYLGKRISLETMIILDVLVEYTIMWDEKLKDDVIWPDIKKLMNDYKRFLTIDVNKYKMKLLNLIEESN</sequence>
<dbReference type="AlphaFoldDB" id="A0A382E744"/>
<dbReference type="Gene3D" id="1.10.8.60">
    <property type="match status" value="1"/>
</dbReference>
<gene>
    <name evidence="3" type="ORF">METZ01_LOCUS198657</name>
</gene>
<evidence type="ECO:0000259" key="1">
    <source>
        <dbReference type="Pfam" id="PF08993"/>
    </source>
</evidence>
<dbReference type="InterPro" id="IPR015085">
    <property type="entry name" value="Phage_T4_Gp59_N"/>
</dbReference>
<dbReference type="Pfam" id="PF08994">
    <property type="entry name" value="T4_Gp59_C"/>
    <property type="match status" value="1"/>
</dbReference>
<protein>
    <recommendedName>
        <fullName evidence="4">Bacteriophage T4 Gp59 helicase assembly protein N-terminal domain-containing protein</fullName>
    </recommendedName>
</protein>
<evidence type="ECO:0008006" key="4">
    <source>
        <dbReference type="Google" id="ProtNLM"/>
    </source>
</evidence>